<dbReference type="InterPro" id="IPR032062">
    <property type="entry name" value="DUF4803"/>
</dbReference>
<dbReference type="AlphaFoldDB" id="A0AAD4KCF6"/>
<sequence length="465" mass="53285">MSKVCAIPQSPQQLIYTLYKDIAMAELMAYILNEYSLMIRHVSNQDNFSVEINNIRNNYENITENALDSLIKALRLATRGVWHCDPEKHIYKVTYDEVTRLLQGYVENEVNLNNEDSCSKTCPDYQNTTRTGCFEDEFCSKQPQCSGKIYDCQFFDSDVSVCQSPVNSNRRYEYIEYSNGNTLGEYNGCWRDVDKVESWNRWIFTKCSYCFCLCDELGPKSDRYFNLRETISDVKANKVVTGVRFIKKNRVFHIQIQQGQLLPRGAINESTLDWIPVDDYKINDTTVMDGVDYHTLTYTSRSLDLTEIKKSDDPSFVVTGVRLGSWFGLNLEVHFSKFDFVKGELVEPEVNGVWETNNIYARERVNPDNADLPTRAKKKLFETLVPKSDQYNQFVEFVNTGVDKDAAQATVPFIDIREVVSIPPVPLGGIGLSYKGKEGYGGFVLPEIINYDILPYIPVPKTPSK</sequence>
<organism evidence="1 2">
    <name type="scientific">Drosophila rubida</name>
    <dbReference type="NCBI Taxonomy" id="30044"/>
    <lineage>
        <taxon>Eukaryota</taxon>
        <taxon>Metazoa</taxon>
        <taxon>Ecdysozoa</taxon>
        <taxon>Arthropoda</taxon>
        <taxon>Hexapoda</taxon>
        <taxon>Insecta</taxon>
        <taxon>Pterygota</taxon>
        <taxon>Neoptera</taxon>
        <taxon>Endopterygota</taxon>
        <taxon>Diptera</taxon>
        <taxon>Brachycera</taxon>
        <taxon>Muscomorpha</taxon>
        <taxon>Ephydroidea</taxon>
        <taxon>Drosophilidae</taxon>
        <taxon>Drosophila</taxon>
    </lineage>
</organism>
<comment type="caution">
    <text evidence="1">The sequence shown here is derived from an EMBL/GenBank/DDBJ whole genome shotgun (WGS) entry which is preliminary data.</text>
</comment>
<dbReference type="PANTHER" id="PTHR47890:SF1">
    <property type="entry name" value="LD24308P"/>
    <property type="match status" value="1"/>
</dbReference>
<proteinExistence type="predicted"/>
<evidence type="ECO:0000313" key="2">
    <source>
        <dbReference type="Proteomes" id="UP001200034"/>
    </source>
</evidence>
<gene>
    <name evidence="1" type="ORF">KR093_009159</name>
</gene>
<evidence type="ECO:0000313" key="1">
    <source>
        <dbReference type="EMBL" id="KAH8388542.1"/>
    </source>
</evidence>
<dbReference type="PANTHER" id="PTHR47890">
    <property type="entry name" value="LD24308P"/>
    <property type="match status" value="1"/>
</dbReference>
<name>A0AAD4KCF6_9MUSC</name>
<keyword evidence="2" id="KW-1185">Reference proteome</keyword>
<dbReference type="Pfam" id="PF16061">
    <property type="entry name" value="DUF4803"/>
    <property type="match status" value="1"/>
</dbReference>
<protein>
    <submittedName>
        <fullName evidence="1">Uncharacterized protein</fullName>
    </submittedName>
</protein>
<dbReference type="EMBL" id="JAJJHW010000014">
    <property type="protein sequence ID" value="KAH8388542.1"/>
    <property type="molecule type" value="Genomic_DNA"/>
</dbReference>
<reference evidence="1" key="1">
    <citation type="journal article" date="2021" name="Mol. Ecol. Resour.">
        <title>Phylogenomic analyses of the genus Drosophila reveals genomic signals of climate adaptation.</title>
        <authorList>
            <person name="Li F."/>
            <person name="Rane R.V."/>
            <person name="Luria V."/>
            <person name="Xiong Z."/>
            <person name="Chen J."/>
            <person name="Li Z."/>
            <person name="Catullo R.A."/>
            <person name="Griffin P.C."/>
            <person name="Schiffer M."/>
            <person name="Pearce S."/>
            <person name="Lee S.F."/>
            <person name="McElroy K."/>
            <person name="Stocker A."/>
            <person name="Shirriffs J."/>
            <person name="Cockerell F."/>
            <person name="Coppin C."/>
            <person name="Sgro C.M."/>
            <person name="Karger A."/>
            <person name="Cain J.W."/>
            <person name="Weber J.A."/>
            <person name="Santpere G."/>
            <person name="Kirschner M.W."/>
            <person name="Hoffmann A.A."/>
            <person name="Oakeshott J.G."/>
            <person name="Zhang G."/>
        </authorList>
    </citation>
    <scope>NUCLEOTIDE SEQUENCE</scope>
    <source>
        <strain evidence="1">BGI-SZ-2011g</strain>
    </source>
</reference>
<dbReference type="Proteomes" id="UP001200034">
    <property type="component" value="Unassembled WGS sequence"/>
</dbReference>
<accession>A0AAD4KCF6</accession>